<proteinExistence type="predicted"/>
<comment type="caution">
    <text evidence="1">The sequence shown here is derived from an EMBL/GenBank/DDBJ whole genome shotgun (WGS) entry which is preliminary data.</text>
</comment>
<gene>
    <name evidence="1" type="ORF">SNAT2548_LOCUS26280</name>
</gene>
<evidence type="ECO:0000313" key="2">
    <source>
        <dbReference type="Proteomes" id="UP000604046"/>
    </source>
</evidence>
<reference evidence="1" key="1">
    <citation type="submission" date="2021-02" db="EMBL/GenBank/DDBJ databases">
        <authorList>
            <person name="Dougan E. K."/>
            <person name="Rhodes N."/>
            <person name="Thang M."/>
            <person name="Chan C."/>
        </authorList>
    </citation>
    <scope>NUCLEOTIDE SEQUENCE</scope>
</reference>
<organism evidence="1 2">
    <name type="scientific">Symbiodinium natans</name>
    <dbReference type="NCBI Taxonomy" id="878477"/>
    <lineage>
        <taxon>Eukaryota</taxon>
        <taxon>Sar</taxon>
        <taxon>Alveolata</taxon>
        <taxon>Dinophyceae</taxon>
        <taxon>Suessiales</taxon>
        <taxon>Symbiodiniaceae</taxon>
        <taxon>Symbiodinium</taxon>
    </lineage>
</organism>
<name>A0A812S8Z8_9DINO</name>
<accession>A0A812S8Z8</accession>
<protein>
    <submittedName>
        <fullName evidence="1">Uncharacterized protein</fullName>
    </submittedName>
</protein>
<dbReference type="Proteomes" id="UP000604046">
    <property type="component" value="Unassembled WGS sequence"/>
</dbReference>
<dbReference type="AlphaFoldDB" id="A0A812S8Z8"/>
<evidence type="ECO:0000313" key="1">
    <source>
        <dbReference type="EMBL" id="CAE7469251.1"/>
    </source>
</evidence>
<dbReference type="EMBL" id="CAJNDS010002426">
    <property type="protein sequence ID" value="CAE7469251.1"/>
    <property type="molecule type" value="Genomic_DNA"/>
</dbReference>
<sequence length="118" mass="13402">MRLQKFALSARLEAAREEAAKNPWWAWSVWLLGHVAQQLQFLVVLEVASLPFIVHISILTSPWLAALPLALLLQAPQPFRPFAQPLCLQWPVDHSRLGFLRLQRPATLFSAAIIVFQL</sequence>
<keyword evidence="2" id="KW-1185">Reference proteome</keyword>